<dbReference type="EMBL" id="QMQV01000014">
    <property type="protein sequence ID" value="RLE50065.1"/>
    <property type="molecule type" value="Genomic_DNA"/>
</dbReference>
<keyword evidence="3" id="KW-0408">Iron</keyword>
<proteinExistence type="predicted"/>
<comment type="caution">
    <text evidence="6">The sequence shown here is derived from an EMBL/GenBank/DDBJ whole genome shotgun (WGS) entry which is preliminary data.</text>
</comment>
<keyword evidence="2 6" id="KW-0378">Hydrolase</keyword>
<dbReference type="Proteomes" id="UP000278475">
    <property type="component" value="Unassembled WGS sequence"/>
</dbReference>
<dbReference type="InterPro" id="IPR022840">
    <property type="entry name" value="GTP_cyclohydrolase_MptA"/>
</dbReference>
<evidence type="ECO:0000313" key="5">
    <source>
        <dbReference type="EMBL" id="RLE50065.1"/>
    </source>
</evidence>
<dbReference type="NCBIfam" id="TIGR00294">
    <property type="entry name" value="GTP cyclohydrolase MptA"/>
    <property type="match status" value="1"/>
</dbReference>
<dbReference type="AlphaFoldDB" id="A0A497EV64"/>
<dbReference type="GO" id="GO:0003934">
    <property type="term" value="F:GTP cyclohydrolase I activity"/>
    <property type="evidence" value="ECO:0007669"/>
    <property type="project" value="InterPro"/>
</dbReference>
<name>A0A497EV64_9CREN</name>
<protein>
    <recommendedName>
        <fullName evidence="4">GTP cyclohydrolase MptA</fullName>
        <ecNumber evidence="4">3.5.4.39</ecNumber>
    </recommendedName>
</protein>
<dbReference type="PANTHER" id="PTHR36445">
    <property type="entry name" value="GTP CYCLOHYDROLASE MPTA"/>
    <property type="match status" value="1"/>
</dbReference>
<accession>A0A497EV64</accession>
<reference evidence="7 8" key="1">
    <citation type="submission" date="2018-06" db="EMBL/GenBank/DDBJ databases">
        <title>Extensive metabolic versatility and redundancy in microbially diverse, dynamic hydrothermal sediments.</title>
        <authorList>
            <person name="Dombrowski N."/>
            <person name="Teske A."/>
            <person name="Baker B.J."/>
        </authorList>
    </citation>
    <scope>NUCLEOTIDE SEQUENCE [LARGE SCALE GENOMIC DNA]</scope>
    <source>
        <strain evidence="6">B34_G17</strain>
        <strain evidence="5">B66_G16</strain>
    </source>
</reference>
<evidence type="ECO:0000256" key="2">
    <source>
        <dbReference type="ARBA" id="ARBA00022801"/>
    </source>
</evidence>
<dbReference type="GO" id="GO:0046872">
    <property type="term" value="F:metal ion binding"/>
    <property type="evidence" value="ECO:0007669"/>
    <property type="project" value="UniProtKB-KW"/>
</dbReference>
<dbReference type="Gene3D" id="3.10.270.10">
    <property type="entry name" value="Urate Oxidase"/>
    <property type="match status" value="1"/>
</dbReference>
<gene>
    <name evidence="5" type="ORF">DRJ31_02730</name>
    <name evidence="6" type="ORF">DRJ33_06605</name>
</gene>
<dbReference type="InterPro" id="IPR003801">
    <property type="entry name" value="GTP_cyclohydrolase_FolE2/MptA"/>
</dbReference>
<dbReference type="PANTHER" id="PTHR36445:SF1">
    <property type="entry name" value="GTP CYCLOHYDROLASE MPTA"/>
    <property type="match status" value="1"/>
</dbReference>
<dbReference type="EC" id="3.5.4.39" evidence="4"/>
<evidence type="ECO:0000256" key="3">
    <source>
        <dbReference type="ARBA" id="ARBA00023004"/>
    </source>
</evidence>
<evidence type="ECO:0000313" key="6">
    <source>
        <dbReference type="EMBL" id="RLE51046.1"/>
    </source>
</evidence>
<evidence type="ECO:0000313" key="7">
    <source>
        <dbReference type="Proteomes" id="UP000272051"/>
    </source>
</evidence>
<dbReference type="GO" id="GO:0044682">
    <property type="term" value="F:GTP cyclohydrolase IV activity"/>
    <property type="evidence" value="ECO:0007669"/>
    <property type="project" value="UniProtKB-EC"/>
</dbReference>
<organism evidence="6 7">
    <name type="scientific">Thermoproteota archaeon</name>
    <dbReference type="NCBI Taxonomy" id="2056631"/>
    <lineage>
        <taxon>Archaea</taxon>
        <taxon>Thermoproteota</taxon>
    </lineage>
</organism>
<evidence type="ECO:0000313" key="8">
    <source>
        <dbReference type="Proteomes" id="UP000278475"/>
    </source>
</evidence>
<keyword evidence="1" id="KW-0479">Metal-binding</keyword>
<dbReference type="Proteomes" id="UP000272051">
    <property type="component" value="Unassembled WGS sequence"/>
</dbReference>
<sequence>MSIPSRCYVLGRKSRKVLREIQDEEPEIPLSIDKVGVRGVRRRITTQSPQGSLFFDVVLDAYVNLPANRRGIHMSRNIEAFIEAIDQARVRGAPLIENVLEDACSILLEKHPYASRAEIKANTTFFYNEDFAGISSEEAANVSITVVVDRNGTKRYSISTSVYGMTVCPSAQETYHQIEGTPLHKSPSHSQRAKLTLTVSTEGFFVRIEDLIDAARLAFSAPATSLLKREDEHLLVKKAFEKPRLVEDLVRYALHNIYHILKSNNCPGNTLISVEAESFESIHIHNAYASRTVTLEELGKEALLK</sequence>
<evidence type="ECO:0000256" key="1">
    <source>
        <dbReference type="ARBA" id="ARBA00022723"/>
    </source>
</evidence>
<dbReference type="Pfam" id="PF02649">
    <property type="entry name" value="GCHY-1"/>
    <property type="match status" value="1"/>
</dbReference>
<dbReference type="EMBL" id="QMQX01000136">
    <property type="protein sequence ID" value="RLE51046.1"/>
    <property type="molecule type" value="Genomic_DNA"/>
</dbReference>
<evidence type="ECO:0000256" key="4">
    <source>
        <dbReference type="NCBIfam" id="TIGR00294"/>
    </source>
</evidence>